<dbReference type="AlphaFoldDB" id="A0A5N6P2K5"/>
<dbReference type="Gene3D" id="2.40.50.140">
    <property type="entry name" value="Nucleic acid-binding proteins"/>
    <property type="match status" value="1"/>
</dbReference>
<reference evidence="3 4" key="1">
    <citation type="submission" date="2019-05" db="EMBL/GenBank/DDBJ databases">
        <title>Mikania micrantha, genome provides insights into the molecular mechanism of rapid growth.</title>
        <authorList>
            <person name="Liu B."/>
        </authorList>
    </citation>
    <scope>NUCLEOTIDE SEQUENCE [LARGE SCALE GENOMIC DNA]</scope>
    <source>
        <strain evidence="3">NLD-2019</strain>
        <tissue evidence="3">Leaf</tissue>
    </source>
</reference>
<dbReference type="OrthoDB" id="10652483at2759"/>
<evidence type="ECO:0000313" key="4">
    <source>
        <dbReference type="Proteomes" id="UP000326396"/>
    </source>
</evidence>
<dbReference type="EMBL" id="SZYD01000007">
    <property type="protein sequence ID" value="KAD5803017.1"/>
    <property type="molecule type" value="Genomic_DNA"/>
</dbReference>
<sequence length="284" mass="32146">MQGQTFTFSGAVTQITNSDWYHPSCLKCRKVIYPSGDQWFCIADGIQSEAKYMYRLQATISDDTCSINATLFDEAVKILVGIECADLVTKSTSTDMTSIPLPVLEISGKTTKFHAQASKDTRSGAIRCVVNKVTMAEINTENDLLTIRPTTVPRTPQPQQAPSRNQLATKRLNLFPEEKGEMKNRLTLAMPFHMYYVHRLLRMHSPMSTHEEAILQQPFVTMRYSAMWWVFLLLYTPASSPTRFSGWLTQRPRLGISNLFATILCLGNLDYWLGNSKRVATMVN</sequence>
<keyword evidence="1" id="KW-0812">Transmembrane</keyword>
<evidence type="ECO:0000259" key="2">
    <source>
        <dbReference type="Pfam" id="PF08646"/>
    </source>
</evidence>
<keyword evidence="1" id="KW-1133">Transmembrane helix</keyword>
<comment type="caution">
    <text evidence="3">The sequence shown here is derived from an EMBL/GenBank/DDBJ whole genome shotgun (WGS) entry which is preliminary data.</text>
</comment>
<keyword evidence="4" id="KW-1185">Reference proteome</keyword>
<name>A0A5N6P2K5_9ASTR</name>
<evidence type="ECO:0000256" key="1">
    <source>
        <dbReference type="SAM" id="Phobius"/>
    </source>
</evidence>
<evidence type="ECO:0000313" key="3">
    <source>
        <dbReference type="EMBL" id="KAD5803017.1"/>
    </source>
</evidence>
<dbReference type="Pfam" id="PF08646">
    <property type="entry name" value="Rep_fac-A_C"/>
    <property type="match status" value="1"/>
</dbReference>
<feature type="transmembrane region" description="Helical" evidence="1">
    <location>
        <begin position="256"/>
        <end position="274"/>
    </location>
</feature>
<dbReference type="PANTHER" id="PTHR47165">
    <property type="entry name" value="OS03G0429900 PROTEIN"/>
    <property type="match status" value="1"/>
</dbReference>
<dbReference type="InterPro" id="IPR012340">
    <property type="entry name" value="NA-bd_OB-fold"/>
</dbReference>
<dbReference type="InterPro" id="IPR013955">
    <property type="entry name" value="Rep_factor-A_C"/>
</dbReference>
<dbReference type="PANTHER" id="PTHR47165:SF4">
    <property type="entry name" value="OS03G0429900 PROTEIN"/>
    <property type="match status" value="1"/>
</dbReference>
<keyword evidence="1" id="KW-0472">Membrane</keyword>
<proteinExistence type="predicted"/>
<protein>
    <recommendedName>
        <fullName evidence="2">Replication factor A C-terminal domain-containing protein</fullName>
    </recommendedName>
</protein>
<dbReference type="Proteomes" id="UP000326396">
    <property type="component" value="Linkage Group LG15"/>
</dbReference>
<gene>
    <name evidence="3" type="ORF">E3N88_14377</name>
</gene>
<feature type="transmembrane region" description="Helical" evidence="1">
    <location>
        <begin position="226"/>
        <end position="244"/>
    </location>
</feature>
<feature type="domain" description="Replication factor A C-terminal" evidence="2">
    <location>
        <begin position="6"/>
        <end position="142"/>
    </location>
</feature>
<organism evidence="3 4">
    <name type="scientific">Mikania micrantha</name>
    <name type="common">bitter vine</name>
    <dbReference type="NCBI Taxonomy" id="192012"/>
    <lineage>
        <taxon>Eukaryota</taxon>
        <taxon>Viridiplantae</taxon>
        <taxon>Streptophyta</taxon>
        <taxon>Embryophyta</taxon>
        <taxon>Tracheophyta</taxon>
        <taxon>Spermatophyta</taxon>
        <taxon>Magnoliopsida</taxon>
        <taxon>eudicotyledons</taxon>
        <taxon>Gunneridae</taxon>
        <taxon>Pentapetalae</taxon>
        <taxon>asterids</taxon>
        <taxon>campanulids</taxon>
        <taxon>Asterales</taxon>
        <taxon>Asteraceae</taxon>
        <taxon>Asteroideae</taxon>
        <taxon>Heliantheae alliance</taxon>
        <taxon>Eupatorieae</taxon>
        <taxon>Mikania</taxon>
    </lineage>
</organism>
<accession>A0A5N6P2K5</accession>
<dbReference type="SUPFAM" id="SSF50249">
    <property type="entry name" value="Nucleic acid-binding proteins"/>
    <property type="match status" value="1"/>
</dbReference>